<evidence type="ECO:0000313" key="1">
    <source>
        <dbReference type="EMBL" id="QHT04856.1"/>
    </source>
</evidence>
<proteinExistence type="predicted"/>
<name>A0A6C0CJA9_9ZZZZ</name>
<organism evidence="1">
    <name type="scientific">viral metagenome</name>
    <dbReference type="NCBI Taxonomy" id="1070528"/>
    <lineage>
        <taxon>unclassified sequences</taxon>
        <taxon>metagenomes</taxon>
        <taxon>organismal metagenomes</taxon>
    </lineage>
</organism>
<protein>
    <submittedName>
        <fullName evidence="1">Uncharacterized protein</fullName>
    </submittedName>
</protein>
<reference evidence="1" key="1">
    <citation type="journal article" date="2020" name="Nature">
        <title>Giant virus diversity and host interactions through global metagenomics.</title>
        <authorList>
            <person name="Schulz F."/>
            <person name="Roux S."/>
            <person name="Paez-Espino D."/>
            <person name="Jungbluth S."/>
            <person name="Walsh D.A."/>
            <person name="Denef V.J."/>
            <person name="McMahon K.D."/>
            <person name="Konstantinidis K.T."/>
            <person name="Eloe-Fadrosh E.A."/>
            <person name="Kyrpides N.C."/>
            <person name="Woyke T."/>
        </authorList>
    </citation>
    <scope>NUCLEOTIDE SEQUENCE</scope>
    <source>
        <strain evidence="1">GVMAG-M-3300021343-4</strain>
    </source>
</reference>
<accession>A0A6C0CJA9</accession>
<sequence length="78" mass="9158">MYSSKIPYKPKLIIEKVYCVENSLIFDSYIQNRKTFAINDSIMKLLNSFELDKVAEHIASYTNTKIACKRPYSTYYCV</sequence>
<dbReference type="EMBL" id="MN739440">
    <property type="protein sequence ID" value="QHT04856.1"/>
    <property type="molecule type" value="Genomic_DNA"/>
</dbReference>
<dbReference type="AlphaFoldDB" id="A0A6C0CJA9"/>